<dbReference type="Pfam" id="PF01925">
    <property type="entry name" value="TauE"/>
    <property type="match status" value="1"/>
</dbReference>
<evidence type="ECO:0000256" key="2">
    <source>
        <dbReference type="ARBA" id="ARBA00009142"/>
    </source>
</evidence>
<dbReference type="OrthoDB" id="7345770at2"/>
<feature type="transmembrane region" description="Helical" evidence="8">
    <location>
        <begin position="224"/>
        <end position="246"/>
    </location>
</feature>
<evidence type="ECO:0000256" key="3">
    <source>
        <dbReference type="ARBA" id="ARBA00022448"/>
    </source>
</evidence>
<evidence type="ECO:0000313" key="9">
    <source>
        <dbReference type="EMBL" id="PKB14184.1"/>
    </source>
</evidence>
<protein>
    <recommendedName>
        <fullName evidence="8">Probable membrane transporter protein</fullName>
    </recommendedName>
</protein>
<sequence>MLAGLTPGQIAVMIAATLAAAFVRGLAGFGMAILLVPVLGLAIPPREAVVVANWLGLLIGLVGVKRIAGQSERSAFIISALAVMATPLGVWLLAVTDPALARLLIALIALGSFVLVLLPKRPAHHLPGVLETGGTGLVSGVLTGFAGMPGPPVVPYYLRRAIPPQLARASMMTIFLATSIAGVVAALALGVATWREPLLAALLFPAVLLGNWLGTHAFGRVGEAAWRIFTGTVLGLAAMAALWRLLQA</sequence>
<dbReference type="InterPro" id="IPR002781">
    <property type="entry name" value="TM_pro_TauE-like"/>
</dbReference>
<feature type="transmembrane region" description="Helical" evidence="8">
    <location>
        <begin position="130"/>
        <end position="149"/>
    </location>
</feature>
<reference evidence="9 10" key="1">
    <citation type="submission" date="2017-11" db="EMBL/GenBank/DDBJ databases">
        <title>Genomic Encyclopedia of Type Strains, Phase III (KMG-III): the genomes of soil and plant-associated and newly described type strains.</title>
        <authorList>
            <person name="Whitman W."/>
        </authorList>
    </citation>
    <scope>NUCLEOTIDE SEQUENCE [LARGE SCALE GENOMIC DNA]</scope>
    <source>
        <strain evidence="9 10">CGMCC 1.12274</strain>
    </source>
</reference>
<comment type="subcellular location">
    <subcellularLocation>
        <location evidence="1 8">Cell membrane</location>
        <topology evidence="1 8">Multi-pass membrane protein</topology>
    </subcellularLocation>
</comment>
<keyword evidence="4 8" id="KW-1003">Cell membrane</keyword>
<evidence type="ECO:0000256" key="5">
    <source>
        <dbReference type="ARBA" id="ARBA00022692"/>
    </source>
</evidence>
<keyword evidence="7 8" id="KW-0472">Membrane</keyword>
<feature type="transmembrane region" description="Helical" evidence="8">
    <location>
        <begin position="100"/>
        <end position="118"/>
    </location>
</feature>
<dbReference type="Proteomes" id="UP000232587">
    <property type="component" value="Unassembled WGS sequence"/>
</dbReference>
<keyword evidence="6 8" id="KW-1133">Transmembrane helix</keyword>
<evidence type="ECO:0000256" key="1">
    <source>
        <dbReference type="ARBA" id="ARBA00004651"/>
    </source>
</evidence>
<keyword evidence="5 8" id="KW-0812">Transmembrane</keyword>
<comment type="similarity">
    <text evidence="2 8">Belongs to the 4-toluene sulfonate uptake permease (TSUP) (TC 2.A.102) family.</text>
</comment>
<dbReference type="EMBL" id="PHUF01000005">
    <property type="protein sequence ID" value="PKB14184.1"/>
    <property type="molecule type" value="Genomic_DNA"/>
</dbReference>
<comment type="caution">
    <text evidence="9">The sequence shown here is derived from an EMBL/GenBank/DDBJ whole genome shotgun (WGS) entry which is preliminary data.</text>
</comment>
<keyword evidence="10" id="KW-1185">Reference proteome</keyword>
<feature type="transmembrane region" description="Helical" evidence="8">
    <location>
        <begin position="12"/>
        <end position="36"/>
    </location>
</feature>
<organism evidence="9 10">
    <name type="scientific">Novosphingobium kunmingense</name>
    <dbReference type="NCBI Taxonomy" id="1211806"/>
    <lineage>
        <taxon>Bacteria</taxon>
        <taxon>Pseudomonadati</taxon>
        <taxon>Pseudomonadota</taxon>
        <taxon>Alphaproteobacteria</taxon>
        <taxon>Sphingomonadales</taxon>
        <taxon>Sphingomonadaceae</taxon>
        <taxon>Novosphingobium</taxon>
    </lineage>
</organism>
<name>A0A2N0H5I9_9SPHN</name>
<feature type="transmembrane region" description="Helical" evidence="8">
    <location>
        <begin position="48"/>
        <end position="68"/>
    </location>
</feature>
<evidence type="ECO:0000256" key="7">
    <source>
        <dbReference type="ARBA" id="ARBA00023136"/>
    </source>
</evidence>
<gene>
    <name evidence="9" type="ORF">B0I00_2816</name>
</gene>
<feature type="transmembrane region" description="Helical" evidence="8">
    <location>
        <begin position="198"/>
        <end position="218"/>
    </location>
</feature>
<accession>A0A2N0H5I9</accession>
<dbReference type="PANTHER" id="PTHR30269:SF37">
    <property type="entry name" value="MEMBRANE TRANSPORTER PROTEIN"/>
    <property type="match status" value="1"/>
</dbReference>
<dbReference type="InterPro" id="IPR052017">
    <property type="entry name" value="TSUP"/>
</dbReference>
<evidence type="ECO:0000313" key="10">
    <source>
        <dbReference type="Proteomes" id="UP000232587"/>
    </source>
</evidence>
<keyword evidence="3" id="KW-0813">Transport</keyword>
<evidence type="ECO:0000256" key="4">
    <source>
        <dbReference type="ARBA" id="ARBA00022475"/>
    </source>
</evidence>
<dbReference type="GO" id="GO:0005886">
    <property type="term" value="C:plasma membrane"/>
    <property type="evidence" value="ECO:0007669"/>
    <property type="project" value="UniProtKB-SubCell"/>
</dbReference>
<evidence type="ECO:0000256" key="6">
    <source>
        <dbReference type="ARBA" id="ARBA00022989"/>
    </source>
</evidence>
<evidence type="ECO:0000256" key="8">
    <source>
        <dbReference type="RuleBase" id="RU363041"/>
    </source>
</evidence>
<feature type="transmembrane region" description="Helical" evidence="8">
    <location>
        <begin position="75"/>
        <end position="94"/>
    </location>
</feature>
<proteinExistence type="inferred from homology"/>
<dbReference type="PANTHER" id="PTHR30269">
    <property type="entry name" value="TRANSMEMBRANE PROTEIN YFCA"/>
    <property type="match status" value="1"/>
</dbReference>
<dbReference type="AlphaFoldDB" id="A0A2N0H5I9"/>
<feature type="transmembrane region" description="Helical" evidence="8">
    <location>
        <begin position="169"/>
        <end position="191"/>
    </location>
</feature>